<keyword evidence="7" id="KW-0378">Hydrolase</keyword>
<dbReference type="PANTHER" id="PTHR47957:SF3">
    <property type="entry name" value="ATP-DEPENDENT HELICASE HRQ1"/>
    <property type="match status" value="1"/>
</dbReference>
<dbReference type="InterPro" id="IPR011545">
    <property type="entry name" value="DEAD/DEAH_box_helicase_dom"/>
</dbReference>
<dbReference type="Pfam" id="PF09369">
    <property type="entry name" value="MZB"/>
    <property type="match status" value="1"/>
</dbReference>
<dbReference type="InterPro" id="IPR027417">
    <property type="entry name" value="P-loop_NTPase"/>
</dbReference>
<dbReference type="PROSITE" id="PS51194">
    <property type="entry name" value="HELICASE_CTER"/>
    <property type="match status" value="1"/>
</dbReference>
<evidence type="ECO:0000256" key="3">
    <source>
        <dbReference type="SAM" id="MobiDB-lite"/>
    </source>
</evidence>
<dbReference type="KEGG" id="spt:SPA4314"/>
<dbReference type="Pfam" id="PF00270">
    <property type="entry name" value="DEAD"/>
    <property type="match status" value="1"/>
</dbReference>
<evidence type="ECO:0000313" key="6">
    <source>
        <dbReference type="EMBL" id="AAV80042.1"/>
    </source>
</evidence>
<feature type="domain" description="Helicase C-terminal" evidence="5">
    <location>
        <begin position="1039"/>
        <end position="1190"/>
    </location>
</feature>
<reference evidence="7" key="2">
    <citation type="journal article" date="2018" name="Genome Biol.">
        <title>SKESA: strategic k-mer extension for scrupulous assemblies.</title>
        <authorList>
            <person name="Souvorov A."/>
            <person name="Agarwala R."/>
            <person name="Lipman D.J."/>
        </authorList>
    </citation>
    <scope>NUCLEOTIDE SEQUENCE</scope>
    <source>
        <strain evidence="7">ATCC 9150</strain>
    </source>
</reference>
<keyword evidence="1" id="KW-0547">Nucleotide-binding</keyword>
<name>A0A0H2WV40_SALPA</name>
<protein>
    <submittedName>
        <fullName evidence="7">DEAD/DEAH box helicase</fullName>
    </submittedName>
</protein>
<dbReference type="InterPro" id="IPR014001">
    <property type="entry name" value="Helicase_ATP-bd"/>
</dbReference>
<dbReference type="GO" id="GO:0043138">
    <property type="term" value="F:3'-5' DNA helicase activity"/>
    <property type="evidence" value="ECO:0007669"/>
    <property type="project" value="TreeGrafter"/>
</dbReference>
<evidence type="ECO:0000259" key="5">
    <source>
        <dbReference type="PROSITE" id="PS51194"/>
    </source>
</evidence>
<dbReference type="SMART" id="SM00487">
    <property type="entry name" value="DEXDc"/>
    <property type="match status" value="1"/>
</dbReference>
<dbReference type="InterPro" id="IPR001650">
    <property type="entry name" value="Helicase_C-like"/>
</dbReference>
<reference evidence="6 8" key="1">
    <citation type="journal article" date="2004" name="Nat. Genet.">
        <title>Comparison of genome degradation in Paratyphi A and Typhi, human-restricted serovars of Salmonella enterica that cause typhoid.</title>
        <authorList>
            <person name="McClelland M."/>
            <person name="Sanderson K.E."/>
            <person name="Clifton S.W."/>
            <person name="Latreille P."/>
            <person name="Porwollik S."/>
            <person name="Sabo A."/>
            <person name="Meyer R."/>
            <person name="Bieri T."/>
            <person name="Ozersky P."/>
            <person name="McLellan M."/>
            <person name="Harkins C.R."/>
            <person name="Wang C."/>
            <person name="Nguyen C."/>
            <person name="Berghoff A."/>
            <person name="Elliott G."/>
            <person name="Kohlberg S."/>
            <person name="Strong C."/>
            <person name="Du F."/>
            <person name="Carter J."/>
            <person name="Kremizki C."/>
            <person name="Layman D."/>
            <person name="Leonard S."/>
            <person name="Sun H."/>
            <person name="Fulton L."/>
            <person name="Nash W."/>
            <person name="Miner T."/>
            <person name="Minx P."/>
            <person name="Delehaunty K."/>
            <person name="Fronick C."/>
            <person name="Magrini V."/>
            <person name="Nhan M."/>
            <person name="Warren W."/>
            <person name="Florea L."/>
            <person name="Spieth J."/>
            <person name="Wilson R.K."/>
        </authorList>
    </citation>
    <scope>NUCLEOTIDE SEQUENCE [LARGE SCALE GENOMIC DNA]</scope>
    <source>
        <strain evidence="6">ATCC 9150</strain>
        <strain evidence="8">ATCC 9150 / SARB42</strain>
    </source>
</reference>
<dbReference type="InterPro" id="IPR018973">
    <property type="entry name" value="MZB"/>
</dbReference>
<keyword evidence="7" id="KW-0347">Helicase</keyword>
<evidence type="ECO:0000256" key="1">
    <source>
        <dbReference type="ARBA" id="ARBA00022741"/>
    </source>
</evidence>
<evidence type="ECO:0000256" key="2">
    <source>
        <dbReference type="ARBA" id="ARBA00022840"/>
    </source>
</evidence>
<dbReference type="PANTHER" id="PTHR47957">
    <property type="entry name" value="ATP-DEPENDENT HELICASE HRQ1"/>
    <property type="match status" value="1"/>
</dbReference>
<organism evidence="6 8">
    <name type="scientific">Salmonella paratyphi A (strain ATCC 9150 / SARB42)</name>
    <dbReference type="NCBI Taxonomy" id="295319"/>
    <lineage>
        <taxon>Bacteria</taxon>
        <taxon>Pseudomonadati</taxon>
        <taxon>Pseudomonadota</taxon>
        <taxon>Gammaproteobacteria</taxon>
        <taxon>Enterobacterales</taxon>
        <taxon>Enterobacteriaceae</taxon>
        <taxon>Salmonella</taxon>
    </lineage>
</organism>
<proteinExistence type="predicted"/>
<dbReference type="EMBL" id="DAASTS010000004">
    <property type="protein sequence ID" value="HAE6985523.1"/>
    <property type="molecule type" value="Genomic_DNA"/>
</dbReference>
<dbReference type="SMART" id="SM00490">
    <property type="entry name" value="HELICc"/>
    <property type="match status" value="1"/>
</dbReference>
<dbReference type="GO" id="GO:0006289">
    <property type="term" value="P:nucleotide-excision repair"/>
    <property type="evidence" value="ECO:0007669"/>
    <property type="project" value="TreeGrafter"/>
</dbReference>
<gene>
    <name evidence="6" type="primary">yjiU</name>
    <name evidence="6" type="ordered locus">SPA4314</name>
    <name evidence="7" type="ORF">GNB70_001130</name>
</gene>
<feature type="region of interest" description="Disordered" evidence="3">
    <location>
        <begin position="1547"/>
        <end position="1570"/>
    </location>
</feature>
<dbReference type="Proteomes" id="UP000008185">
    <property type="component" value="Chromosome"/>
</dbReference>
<dbReference type="HOGENOM" id="CLU_001338_2_0_6"/>
<dbReference type="GO" id="GO:0003676">
    <property type="term" value="F:nucleic acid binding"/>
    <property type="evidence" value="ECO:0007669"/>
    <property type="project" value="InterPro"/>
</dbReference>
<dbReference type="GO" id="GO:0005524">
    <property type="term" value="F:ATP binding"/>
    <property type="evidence" value="ECO:0007669"/>
    <property type="project" value="UniProtKB-KW"/>
</dbReference>
<evidence type="ECO:0000313" key="8">
    <source>
        <dbReference type="Proteomes" id="UP000008185"/>
    </source>
</evidence>
<reference evidence="7" key="3">
    <citation type="submission" date="2018-07" db="EMBL/GenBank/DDBJ databases">
        <authorList>
            <consortium name="NCBI Pathogen Detection Project"/>
        </authorList>
    </citation>
    <scope>NUCLEOTIDE SEQUENCE</scope>
    <source>
        <strain evidence="7">ATCC 9150</strain>
    </source>
</reference>
<dbReference type="Pfam" id="PF00271">
    <property type="entry name" value="Helicase_C"/>
    <property type="match status" value="1"/>
</dbReference>
<sequence>MTTRYFSSLIEQSLSRSTEATLSIMGVTNPNLREHLTQQMAADCGKEGSFLASPVFEQTFGWKESNSTMKDLATKQTLLSKEVVDSLDSEENGRYRFGSDWKPFTHQLASWQSLLEKKHSVVVTSGTGSGKTECFMVPVLEDLYRELQVKNKKPLIGVRALFLYPLNALINSQRERLDAWTRSFGSGIRYCLYNGNTEELHALVKSEQANRPNEVLSREKMREEPAPILVTNGTMLEYMMVRQVDAPIIQKSKAEKSLRWIVLDEAHTYVGSQAAELALQLRRVMTAFGVTPDDVRFVATSATIAGSDAEKQLKKFLSELSGVPQERIDVLGGSRVIPELEPCKQYSLSLDEIEHIPDSESEGISPERYSALTHSPEARCLREMLVSQPRPMKLDTLTQRLNELTKHQYTQQDVLRWIDLCSGTLPNAKDPAFLKVRAHIFQRNTQGIWACVDKNCAAKKNTALEKNWSFGNVYVNQRQNCECGSPVFELAFCNECNEPHLLARDKKGKLVQWDNKGGDEFSLQDEISDDFETSGEKIQKDFVFQSPQIIAAECNTEAGYIMQRLDRQTRSIGVVNPDSIPLAINDIEQICSASNCGYKGGKGKQPFRRALLGGPFYVTNIVPTVLEYCQDFTSDEGKDGVGPLSLPGRGRRLITFTDSRQGTARMAVRMQQEAERSRLRGSVVEILGWHQRKQPTSAPNDQADVMKLVARVTQYREEAREYREWGMPEEAKLSEAQAERLEQAIQTATGGKAATILVCRTWTEMVNDLKEKADIQGPILQYNHYLKPEIFTENGGPLKLAEMLLFREFMRRPKRTNSLETQGLVQVGYQGLEKAHSVPTHWQAKGLTLDDWRDFLKVALDFYVRESNYIQLDDDLRNWIGSRFSSKFVRNPDSKEPDDNQVKRWPQIRHGNVTQRLVKLLILGAKFNTVNTVTIDIVNAWLKEAWLQLTGSLAVLKPDGNRFYLPKEHLTFSLVQKARICPVTNKLLATTFKGLTPYLPMHIQFERLTSAQYDAFLAQEVTLPAIWEHDRSQDDYVDGLTKVRDWVSQDPQVLPLRSQNLWTDINDRVVEGGFYYRTAEHSAQQSSERLQSYERMFKNGQLNVLNCSTTMEMGVDIGGISAVVMNNVPPHPANYLQRAGRAGRSKESRAISYTLCKGNPHDQQVFANPLWPFETVIPAPMVAMNSERLVQRHVNSLLLSEYLCHVVGETEKERTSLNSQWFFGEELDQSVCNRFKAWLERPTLSIDNALERLVKGTALHGVTAEKLRDKTQEAIAVLQTRWLGIFRDLVKQESESQPNTPYRRRLELEKKRHCGEYLLRDLAARTFLPGYGFPTDVVTFDNFTMEDYIREKTHKSSDKNDREDNVSRYKGLPSRNLSVAIREYAPGAEIILDGRVFRSAGVSLHWHNLNADTNEAQRLDSAWRCHKCGTLGYEEGIGGSGDLFCTNSACGERITLDNRRQVLQPAGFVTDAHTPVTNNIETMKFIPVVPAWVFVKAERVPLPNPLMGFMASGADGHVFQQSMGEGGHGYALCLSCGRAESMLNATDTPKSMEAHYPPRPGKSDRDSQNQRIICPGSTALNKNVTLGALARTDVFELILRRPQNGEYIPDNSDEGRIVAMTLAVALRRALASVLGVSATELGYAVRPVRLDNEQSVLAVQLYDIISGGAGFASSAPLHIEAVLKGMVKQLGCRHCDTACSECLLDSQTRHDHDQLDRKAAQAWLGEDFSHYIGLPEAEKFSLADAQYCPGSIEDAIRRAINDGARKLTLWMNGPLNEWDLYARQFRTAIQNYRLKDEVEVTLVVPGHIEDPELLQEIAQFAAIGVQLCQSELNTDTPVVAQVAFNDRLMTLISRSPEATIPGPNWHLNSQMVIRSHAFEPITLSKAELLSDAAGSRGLVNDIEIHKQLNGPVSQFGQRFWGVLTGAQEDIQTLLKENQVTRIHYSDRYLQNPVALALLGGLLKPLKSILAQDAQVTIDTLFKSKERPGNKPFHDWMSEADFQDFADQWFAASMGRAVVVNTVGSPRDIPHHRKLMVTFSNGQALKIRFDQGMGYWRIVFARAYRDFDFNDDVAFQLGNMAKACVEGQVVNSEESWATDVLVQVIVP</sequence>
<dbReference type="RefSeq" id="WP_000213429.1">
    <property type="nucleotide sequence ID" value="NC_006511.1"/>
</dbReference>
<accession>A0A0H2WV40</accession>
<dbReference type="PROSITE" id="PS51192">
    <property type="entry name" value="HELICASE_ATP_BIND_1"/>
    <property type="match status" value="1"/>
</dbReference>
<dbReference type="Gene3D" id="3.40.50.300">
    <property type="entry name" value="P-loop containing nucleotide triphosphate hydrolases"/>
    <property type="match status" value="2"/>
</dbReference>
<dbReference type="EMBL" id="CP000026">
    <property type="protein sequence ID" value="AAV80042.1"/>
    <property type="molecule type" value="Genomic_DNA"/>
</dbReference>
<keyword evidence="2" id="KW-0067">ATP-binding</keyword>
<evidence type="ECO:0000259" key="4">
    <source>
        <dbReference type="PROSITE" id="PS51192"/>
    </source>
</evidence>
<dbReference type="GO" id="GO:0036297">
    <property type="term" value="P:interstrand cross-link repair"/>
    <property type="evidence" value="ECO:0007669"/>
    <property type="project" value="TreeGrafter"/>
</dbReference>
<dbReference type="SUPFAM" id="SSF52540">
    <property type="entry name" value="P-loop containing nucleoside triphosphate hydrolases"/>
    <property type="match status" value="1"/>
</dbReference>
<feature type="domain" description="Helicase ATP-binding" evidence="4">
    <location>
        <begin position="112"/>
        <end position="322"/>
    </location>
</feature>
<evidence type="ECO:0000313" key="7">
    <source>
        <dbReference type="EMBL" id="HAE6985523.1"/>
    </source>
</evidence>